<protein>
    <recommendedName>
        <fullName evidence="4">tripeptidyl-peptidase II</fullName>
        <ecNumber evidence="4">3.4.14.10</ecNumber>
    </recommendedName>
</protein>
<dbReference type="Pfam" id="PF09286">
    <property type="entry name" value="Pro-kuma_activ"/>
    <property type="match status" value="1"/>
</dbReference>
<keyword evidence="5" id="KW-0964">Secreted</keyword>
<keyword evidence="11 15" id="KW-0106">Calcium</keyword>
<dbReference type="InterPro" id="IPR050819">
    <property type="entry name" value="Tripeptidyl-peptidase_I"/>
</dbReference>
<name>A0A0H2SEN7_9AGAM</name>
<comment type="function">
    <text evidence="2">Secreted tripeptidyl-peptidase which degrades proteins at acidic pHs and is involved in virulence.</text>
</comment>
<dbReference type="EC" id="3.4.14.10" evidence="4"/>
<dbReference type="PROSITE" id="PS51695">
    <property type="entry name" value="SEDOLISIN"/>
    <property type="match status" value="1"/>
</dbReference>
<dbReference type="GO" id="GO:0008240">
    <property type="term" value="F:tripeptidyl-peptidase activity"/>
    <property type="evidence" value="ECO:0007669"/>
    <property type="project" value="UniProtKB-EC"/>
</dbReference>
<feature type="signal peptide" evidence="17">
    <location>
        <begin position="1"/>
        <end position="20"/>
    </location>
</feature>
<dbReference type="PANTHER" id="PTHR14218">
    <property type="entry name" value="PROTEASE S8 TRIPEPTIDYL PEPTIDASE I CLN2"/>
    <property type="match status" value="1"/>
</dbReference>
<keyword evidence="9 15" id="KW-0378">Hydrolase</keyword>
<dbReference type="SUPFAM" id="SSF52743">
    <property type="entry name" value="Subtilisin-like"/>
    <property type="match status" value="1"/>
</dbReference>
<dbReference type="EMBL" id="KQ085928">
    <property type="protein sequence ID" value="KLO15506.1"/>
    <property type="molecule type" value="Genomic_DNA"/>
</dbReference>
<feature type="binding site" evidence="15">
    <location>
        <position position="607"/>
    </location>
    <ligand>
        <name>Ca(2+)</name>
        <dbReference type="ChEBI" id="CHEBI:29108"/>
    </ligand>
</feature>
<evidence type="ECO:0000256" key="4">
    <source>
        <dbReference type="ARBA" id="ARBA00012462"/>
    </source>
</evidence>
<evidence type="ECO:0000256" key="6">
    <source>
        <dbReference type="ARBA" id="ARBA00022670"/>
    </source>
</evidence>
<dbReference type="SMART" id="SM00944">
    <property type="entry name" value="Pro-kuma_activ"/>
    <property type="match status" value="1"/>
</dbReference>
<evidence type="ECO:0000256" key="14">
    <source>
        <dbReference type="ARBA" id="ARBA00023180"/>
    </source>
</evidence>
<evidence type="ECO:0000256" key="11">
    <source>
        <dbReference type="ARBA" id="ARBA00022837"/>
    </source>
</evidence>
<accession>A0A0H2SEN7</accession>
<evidence type="ECO:0000256" key="17">
    <source>
        <dbReference type="SAM" id="SignalP"/>
    </source>
</evidence>
<feature type="binding site" evidence="15">
    <location>
        <position position="627"/>
    </location>
    <ligand>
        <name>Ca(2+)</name>
        <dbReference type="ChEBI" id="CHEBI:29108"/>
    </ligand>
</feature>
<keyword evidence="13" id="KW-0865">Zymogen</keyword>
<evidence type="ECO:0000256" key="8">
    <source>
        <dbReference type="ARBA" id="ARBA00022729"/>
    </source>
</evidence>
<evidence type="ECO:0000256" key="5">
    <source>
        <dbReference type="ARBA" id="ARBA00022525"/>
    </source>
</evidence>
<evidence type="ECO:0000256" key="3">
    <source>
        <dbReference type="ARBA" id="ARBA00004239"/>
    </source>
</evidence>
<feature type="chain" id="PRO_5005202313" description="tripeptidyl-peptidase II" evidence="17">
    <location>
        <begin position="21"/>
        <end position="648"/>
    </location>
</feature>
<feature type="active site" description="Charge relay system" evidence="15">
    <location>
        <position position="319"/>
    </location>
</feature>
<dbReference type="AlphaFoldDB" id="A0A0H2SEN7"/>
<feature type="region of interest" description="Disordered" evidence="16">
    <location>
        <begin position="197"/>
        <end position="217"/>
    </location>
</feature>
<dbReference type="STRING" id="27342.A0A0H2SEN7"/>
<dbReference type="GO" id="GO:0005576">
    <property type="term" value="C:extracellular region"/>
    <property type="evidence" value="ECO:0007669"/>
    <property type="project" value="UniProtKB-SubCell"/>
</dbReference>
<keyword evidence="12" id="KW-0843">Virulence</keyword>
<dbReference type="Gene3D" id="3.40.50.200">
    <property type="entry name" value="Peptidase S8/S53 domain"/>
    <property type="match status" value="1"/>
</dbReference>
<evidence type="ECO:0000313" key="19">
    <source>
        <dbReference type="EMBL" id="KLO15506.1"/>
    </source>
</evidence>
<feature type="binding site" evidence="15">
    <location>
        <position position="606"/>
    </location>
    <ligand>
        <name>Ca(2+)</name>
        <dbReference type="ChEBI" id="CHEBI:29108"/>
    </ligand>
</feature>
<evidence type="ECO:0000256" key="7">
    <source>
        <dbReference type="ARBA" id="ARBA00022723"/>
    </source>
</evidence>
<dbReference type="SUPFAM" id="SSF54897">
    <property type="entry name" value="Protease propeptides/inhibitors"/>
    <property type="match status" value="1"/>
</dbReference>
<dbReference type="PANTHER" id="PTHR14218:SF19">
    <property type="entry name" value="SERINE PROTEASE AORO, PUTATIVE (AFU_ORTHOLOGUE AFUA_6G10250)-RELATED"/>
    <property type="match status" value="1"/>
</dbReference>
<evidence type="ECO:0000256" key="9">
    <source>
        <dbReference type="ARBA" id="ARBA00022801"/>
    </source>
</evidence>
<evidence type="ECO:0000256" key="16">
    <source>
        <dbReference type="SAM" id="MobiDB-lite"/>
    </source>
</evidence>
<keyword evidence="20" id="KW-1185">Reference proteome</keyword>
<keyword evidence="7 15" id="KW-0479">Metal-binding</keyword>
<reference evidence="19 20" key="1">
    <citation type="submission" date="2015-04" db="EMBL/GenBank/DDBJ databases">
        <title>Complete genome sequence of Schizopora paradoxa KUC8140, a cosmopolitan wood degrader in East Asia.</title>
        <authorList>
            <consortium name="DOE Joint Genome Institute"/>
            <person name="Min B."/>
            <person name="Park H."/>
            <person name="Jang Y."/>
            <person name="Kim J.-J."/>
            <person name="Kim K.H."/>
            <person name="Pangilinan J."/>
            <person name="Lipzen A."/>
            <person name="Riley R."/>
            <person name="Grigoriev I.V."/>
            <person name="Spatafora J.W."/>
            <person name="Choi I.-G."/>
        </authorList>
    </citation>
    <scope>NUCLEOTIDE SEQUENCE [LARGE SCALE GENOMIC DNA]</scope>
    <source>
        <strain evidence="19 20">KUC8140</strain>
    </source>
</reference>
<keyword evidence="14" id="KW-0325">Glycoprotein</keyword>
<dbReference type="InterPro" id="IPR030400">
    <property type="entry name" value="Sedolisin_dom"/>
</dbReference>
<dbReference type="CDD" id="cd11377">
    <property type="entry name" value="Pro-peptidase_S53"/>
    <property type="match status" value="1"/>
</dbReference>
<evidence type="ECO:0000256" key="2">
    <source>
        <dbReference type="ARBA" id="ARBA00002451"/>
    </source>
</evidence>
<keyword evidence="8 17" id="KW-0732">Signal</keyword>
<evidence type="ECO:0000259" key="18">
    <source>
        <dbReference type="PROSITE" id="PS51695"/>
    </source>
</evidence>
<gene>
    <name evidence="19" type="ORF">SCHPADRAFT_938619</name>
</gene>
<dbReference type="InterPro" id="IPR015366">
    <property type="entry name" value="S53_propep"/>
</dbReference>
<feature type="active site" description="Charge relay system" evidence="15">
    <location>
        <position position="563"/>
    </location>
</feature>
<evidence type="ECO:0000256" key="10">
    <source>
        <dbReference type="ARBA" id="ARBA00022825"/>
    </source>
</evidence>
<evidence type="ECO:0000256" key="12">
    <source>
        <dbReference type="ARBA" id="ARBA00023026"/>
    </source>
</evidence>
<feature type="binding site" evidence="15">
    <location>
        <position position="625"/>
    </location>
    <ligand>
        <name>Ca(2+)</name>
        <dbReference type="ChEBI" id="CHEBI:29108"/>
    </ligand>
</feature>
<sequence length="648" mass="70110">MVLLRLSAAISAAFALQSYAALVPRAGYVVHEKRDVIPPKWSYTRRLESDAVLPMRFGLRQRNIEHLEDMLMEVSHPDSPNYSNHWSPEKVADTFAPSVETIDAVVSWLKASAIAPERIKLSSSRSWIHLNATAAEAEYLLDASYDVYTHEDSGAEHVSCISYSLPHHLKEHVDLVTPTLHFDVRVPMPAKRNVRRDVDVGPTEGSGRSVGQPGIGSLPKTTGKVSEILTELENCDEQITLPCLRALYNIIYKPVSTNQNTFAIVEYTPQAFLQTDLDMFFGNFSPSQVGQSPKLVSIDGGVAQTTNRSFNFNGESNLDLQYGMSIVNPQPVTLYQTGDLVEGGSFNNMLDALDASYCTFEGGDDPTQDGIYPDTLPGGFDKPESCGIVKPANIISTSYSMVESQITPFYAIRECNEYGKLGLMGVTIVYSSGDEGVSGHNDLCLNPDGSQSSNGTRFNPLFPSVCPFVTSVGATQILNGSSVNDPESACEEVIFSGGGFSNVFKRPSYQDEAVNSFLTNHPPPFTSAQFNTSGSRGFPDLAANGARYVVAVDGEFSLVFGTSCAAPVVASILTLVNDARIAIGKRPIGFVNPTIYSEQFKGAFNDITIGDNPGCGTNGFSAVPGWDPVTGLGTPNFPKLLARWLLLP</sequence>
<keyword evidence="10 15" id="KW-0720">Serine protease</keyword>
<dbReference type="CDD" id="cd04056">
    <property type="entry name" value="Peptidases_S53"/>
    <property type="match status" value="1"/>
</dbReference>
<dbReference type="InterPro" id="IPR036852">
    <property type="entry name" value="Peptidase_S8/S53_dom_sf"/>
</dbReference>
<proteinExistence type="predicted"/>
<dbReference type="Proteomes" id="UP000053477">
    <property type="component" value="Unassembled WGS sequence"/>
</dbReference>
<comment type="subcellular location">
    <subcellularLocation>
        <location evidence="3">Secreted</location>
        <location evidence="3">Extracellular space</location>
    </subcellularLocation>
</comment>
<evidence type="ECO:0000256" key="13">
    <source>
        <dbReference type="ARBA" id="ARBA00023145"/>
    </source>
</evidence>
<dbReference type="InParanoid" id="A0A0H2SEN7"/>
<comment type="catalytic activity">
    <reaction evidence="1">
        <text>Release of an N-terminal tripeptide from a polypeptide.</text>
        <dbReference type="EC" id="3.4.14.10"/>
    </reaction>
</comment>
<organism evidence="19 20">
    <name type="scientific">Schizopora paradoxa</name>
    <dbReference type="NCBI Taxonomy" id="27342"/>
    <lineage>
        <taxon>Eukaryota</taxon>
        <taxon>Fungi</taxon>
        <taxon>Dikarya</taxon>
        <taxon>Basidiomycota</taxon>
        <taxon>Agaricomycotina</taxon>
        <taxon>Agaricomycetes</taxon>
        <taxon>Hymenochaetales</taxon>
        <taxon>Schizoporaceae</taxon>
        <taxon>Schizopora</taxon>
    </lineage>
</organism>
<evidence type="ECO:0000313" key="20">
    <source>
        <dbReference type="Proteomes" id="UP000053477"/>
    </source>
</evidence>
<keyword evidence="6 15" id="KW-0645">Protease</keyword>
<dbReference type="GO" id="GO:0006508">
    <property type="term" value="P:proteolysis"/>
    <property type="evidence" value="ECO:0007669"/>
    <property type="project" value="UniProtKB-KW"/>
</dbReference>
<dbReference type="GO" id="GO:0004252">
    <property type="term" value="F:serine-type endopeptidase activity"/>
    <property type="evidence" value="ECO:0007669"/>
    <property type="project" value="UniProtKB-UniRule"/>
</dbReference>
<dbReference type="GO" id="GO:0046872">
    <property type="term" value="F:metal ion binding"/>
    <property type="evidence" value="ECO:0007669"/>
    <property type="project" value="UniProtKB-UniRule"/>
</dbReference>
<evidence type="ECO:0000256" key="1">
    <source>
        <dbReference type="ARBA" id="ARBA00001910"/>
    </source>
</evidence>
<dbReference type="FunFam" id="3.40.50.200:FF:000015">
    <property type="entry name" value="Tripeptidyl peptidase A"/>
    <property type="match status" value="1"/>
</dbReference>
<evidence type="ECO:0000256" key="15">
    <source>
        <dbReference type="PROSITE-ProRule" id="PRU01032"/>
    </source>
</evidence>
<feature type="active site" description="Charge relay system" evidence="15">
    <location>
        <position position="315"/>
    </location>
</feature>
<dbReference type="OrthoDB" id="409122at2759"/>
<comment type="cofactor">
    <cofactor evidence="15">
        <name>Ca(2+)</name>
        <dbReference type="ChEBI" id="CHEBI:29108"/>
    </cofactor>
    <text evidence="15">Binds 1 Ca(2+) ion per subunit.</text>
</comment>
<feature type="domain" description="Peptidase S53" evidence="18">
    <location>
        <begin position="238"/>
        <end position="647"/>
    </location>
</feature>